<dbReference type="Pfam" id="PF01391">
    <property type="entry name" value="Collagen"/>
    <property type="match status" value="4"/>
</dbReference>
<comment type="caution">
    <text evidence="3">The sequence shown here is derived from an EMBL/GenBank/DDBJ whole genome shotgun (WGS) entry which is preliminary data.</text>
</comment>
<evidence type="ECO:0000313" key="4">
    <source>
        <dbReference type="Proteomes" id="UP000287527"/>
    </source>
</evidence>
<dbReference type="GO" id="GO:0031012">
    <property type="term" value="C:extracellular matrix"/>
    <property type="evidence" value="ECO:0007669"/>
    <property type="project" value="TreeGrafter"/>
</dbReference>
<evidence type="ECO:0000313" key="3">
    <source>
        <dbReference type="EMBL" id="RWW99938.1"/>
    </source>
</evidence>
<organism evidence="3 4">
    <name type="scientific">Flavobacterium cerinum</name>
    <dbReference type="NCBI Taxonomy" id="2502784"/>
    <lineage>
        <taxon>Bacteria</taxon>
        <taxon>Pseudomonadati</taxon>
        <taxon>Bacteroidota</taxon>
        <taxon>Flavobacteriia</taxon>
        <taxon>Flavobacteriales</taxon>
        <taxon>Flavobacteriaceae</taxon>
        <taxon>Flavobacterium</taxon>
    </lineage>
</organism>
<feature type="compositionally biased region" description="Low complexity" evidence="1">
    <location>
        <begin position="162"/>
        <end position="184"/>
    </location>
</feature>
<feature type="chain" id="PRO_5019447553" description="DUF1566 domain-containing protein" evidence="2">
    <location>
        <begin position="20"/>
        <end position="761"/>
    </location>
</feature>
<dbReference type="PANTHER" id="PTHR24023">
    <property type="entry name" value="COLLAGEN ALPHA"/>
    <property type="match status" value="1"/>
</dbReference>
<proteinExistence type="predicted"/>
<keyword evidence="2" id="KW-0732">Signal</keyword>
<dbReference type="OrthoDB" id="9765957at2"/>
<dbReference type="EMBL" id="SBII01000007">
    <property type="protein sequence ID" value="RWW99938.1"/>
    <property type="molecule type" value="Genomic_DNA"/>
</dbReference>
<dbReference type="GO" id="GO:0005615">
    <property type="term" value="C:extracellular space"/>
    <property type="evidence" value="ECO:0007669"/>
    <property type="project" value="TreeGrafter"/>
</dbReference>
<evidence type="ECO:0000256" key="1">
    <source>
        <dbReference type="SAM" id="MobiDB-lite"/>
    </source>
</evidence>
<dbReference type="AlphaFoldDB" id="A0A444H9K1"/>
<dbReference type="InterPro" id="IPR050149">
    <property type="entry name" value="Collagen_superfamily"/>
</dbReference>
<feature type="signal peptide" evidence="2">
    <location>
        <begin position="1"/>
        <end position="19"/>
    </location>
</feature>
<sequence>MIKNLLFISLLLFSISLFAQAPQKMSYQSVVRTPEGKLVKKSQVKVRISLLKGSEDGTRVYGEIHHKSTNDNGLVSLKIGEGTQQMGQFSAIDWSAGPYFIKAETDPAGGNDYPIEVITELMSVPYALYAANSPAGPQGEMGPQGPAGPKGQTGVNGPVGPPGSTGATGPAGPHGIQGIPGIAGSQGIQGIQGVPGIQGTAGVSGTNGISAYQVWLANGGSGTETDFINFLKGAQGIQGFQGVAGPIGPQGMVGVTGATGPEGQQGTPGISGPQGVAGAVGATGAAGIDGTNGISAYQVWLANGGSGTETDFINFLKGVQGIQGIAGPIGPQGMIGATGTIGLTGATGLTGPQGIQGIQGVAGPIGPQGMIGATGAIGLTGATGLTGPQGIQGIQGIAGPIGPQGMIGATGAIGLTGATGLMGPQGIQGIQGVAGPIGPQGMIGATGAIGLTGATGLTGPQGIQGIQGIAGPIGPQGMIGATGAIGLTGATGMQGLLPNSTQTGATAYWDGTAWVINNGNIYNNGGSVGVGTLTPATSAKLEVASTVQGFLPPRMTYAQRNAIVSPVAGLVIWCNNCGTKGELQVHNDTEWTNMTGGTAAVVILAIGDSYQGGKIGYLLKPGDVGYDPAVQHGIIITENDYGPFGWGCDTTLIGTSAAIGSGQTNTTAIVNANCAAASTCARVCNDLILDGYSDWYLPSLDELLRLSENKVAIGSASFNGYYYCSTELANNAAKIVNANSPLGNMAALKNLLYKFRPVRSF</sequence>
<reference evidence="3 4" key="1">
    <citation type="submission" date="2019-01" db="EMBL/GenBank/DDBJ databases">
        <title>Flavobacterium sp. nov.,isolated from freshwater.</title>
        <authorList>
            <person name="Zhang R."/>
            <person name="Du Z.-J."/>
        </authorList>
    </citation>
    <scope>NUCLEOTIDE SEQUENCE [LARGE SCALE GENOMIC DNA]</scope>
    <source>
        <strain evidence="3 4">1E403</strain>
    </source>
</reference>
<protein>
    <recommendedName>
        <fullName evidence="5">DUF1566 domain-containing protein</fullName>
    </recommendedName>
</protein>
<keyword evidence="4" id="KW-1185">Reference proteome</keyword>
<dbReference type="PANTHER" id="PTHR24023:SF1082">
    <property type="entry name" value="COLLAGEN TRIPLE HELIX REPEAT"/>
    <property type="match status" value="1"/>
</dbReference>
<dbReference type="RefSeq" id="WP_128389897.1">
    <property type="nucleotide sequence ID" value="NZ_SBII01000007.1"/>
</dbReference>
<feature type="region of interest" description="Disordered" evidence="1">
    <location>
        <begin position="135"/>
        <end position="184"/>
    </location>
</feature>
<dbReference type="Proteomes" id="UP000287527">
    <property type="component" value="Unassembled WGS sequence"/>
</dbReference>
<dbReference type="GO" id="GO:0030198">
    <property type="term" value="P:extracellular matrix organization"/>
    <property type="evidence" value="ECO:0007669"/>
    <property type="project" value="TreeGrafter"/>
</dbReference>
<name>A0A444H9K1_9FLAO</name>
<dbReference type="InterPro" id="IPR008160">
    <property type="entry name" value="Collagen"/>
</dbReference>
<accession>A0A444H9K1</accession>
<evidence type="ECO:0000256" key="2">
    <source>
        <dbReference type="SAM" id="SignalP"/>
    </source>
</evidence>
<dbReference type="GO" id="GO:0030020">
    <property type="term" value="F:extracellular matrix structural constituent conferring tensile strength"/>
    <property type="evidence" value="ECO:0007669"/>
    <property type="project" value="TreeGrafter"/>
</dbReference>
<evidence type="ECO:0008006" key="5">
    <source>
        <dbReference type="Google" id="ProtNLM"/>
    </source>
</evidence>
<gene>
    <name evidence="3" type="ORF">EPI11_10350</name>
</gene>